<dbReference type="PANTHER" id="PTHR43510:SF1">
    <property type="entry name" value="AMINOTRANSFERASE FUNCTION, HYPOTHETICAL (EUROFUNG)"/>
    <property type="match status" value="1"/>
</dbReference>
<dbReference type="EMBL" id="LKMD01000108">
    <property type="protein sequence ID" value="PIA88422.1"/>
    <property type="molecule type" value="Genomic_DNA"/>
</dbReference>
<comment type="similarity">
    <text evidence="1">Belongs to the class-I pyridoxal-phosphate-dependent aminotransferase family.</text>
</comment>
<dbReference type="Gene3D" id="3.90.1150.10">
    <property type="entry name" value="Aspartate Aminotransferase, domain 1"/>
    <property type="match status" value="1"/>
</dbReference>
<dbReference type="InterPro" id="IPR015422">
    <property type="entry name" value="PyrdxlP-dep_Trfase_small"/>
</dbReference>
<dbReference type="EMBL" id="CP134188">
    <property type="protein sequence ID" value="WPB02657.1"/>
    <property type="molecule type" value="Genomic_DNA"/>
</dbReference>
<dbReference type="InterPro" id="IPR004838">
    <property type="entry name" value="NHTrfase_class1_PyrdxlP-BS"/>
</dbReference>
<dbReference type="Proteomes" id="UP001302367">
    <property type="component" value="Chromosome 5"/>
</dbReference>
<dbReference type="GO" id="GO:0003824">
    <property type="term" value="F:catalytic activity"/>
    <property type="evidence" value="ECO:0007669"/>
    <property type="project" value="InterPro"/>
</dbReference>
<evidence type="ECO:0000313" key="6">
    <source>
        <dbReference type="Proteomes" id="UP000230605"/>
    </source>
</evidence>
<protein>
    <submittedName>
        <fullName evidence="4">Capreomycidine synthase</fullName>
    </submittedName>
</protein>
<dbReference type="OrthoDB" id="3923817at2759"/>
<gene>
    <name evidence="4" type="ORF">CB0940_06748</name>
    <name evidence="5" type="ORF">RHO25_007293</name>
</gene>
<keyword evidence="2" id="KW-0663">Pyridoxal phosphate</keyword>
<dbReference type="GO" id="GO:0030170">
    <property type="term" value="F:pyridoxal phosphate binding"/>
    <property type="evidence" value="ECO:0007669"/>
    <property type="project" value="InterPro"/>
</dbReference>
<dbReference type="InterPro" id="IPR015424">
    <property type="entry name" value="PyrdxlP-dep_Trfase"/>
</dbReference>
<dbReference type="AlphaFoldDB" id="A0A2G5H847"/>
<dbReference type="InterPro" id="IPR004839">
    <property type="entry name" value="Aminotransferase_I/II_large"/>
</dbReference>
<feature type="domain" description="Aminotransferase class I/classII large" evidence="3">
    <location>
        <begin position="46"/>
        <end position="358"/>
    </location>
</feature>
<reference evidence="4 6" key="1">
    <citation type="submission" date="2015-10" db="EMBL/GenBank/DDBJ databases">
        <title>The cercosporin biosynthetic gene cluster was horizontally transferred to several fungal lineages and shown to be expanded in Cercospora beticola based on microsynteny with recipient genomes.</title>
        <authorList>
            <person name="De Jonge R."/>
            <person name="Ebert M.K."/>
            <person name="Suttle J.C."/>
            <person name="Jurick Ii W.M."/>
            <person name="Secor G.A."/>
            <person name="Thomma B.P."/>
            <person name="Van De Peer Y."/>
            <person name="Bolton M.D."/>
        </authorList>
    </citation>
    <scope>NUCLEOTIDE SEQUENCE [LARGE SCALE GENOMIC DNA]</scope>
    <source>
        <strain evidence="4 6">09-40</strain>
    </source>
</reference>
<dbReference type="PROSITE" id="PS00105">
    <property type="entry name" value="AA_TRANSFER_CLASS_1"/>
    <property type="match status" value="1"/>
</dbReference>
<evidence type="ECO:0000313" key="7">
    <source>
        <dbReference type="Proteomes" id="UP001302367"/>
    </source>
</evidence>
<dbReference type="SUPFAM" id="SSF53383">
    <property type="entry name" value="PLP-dependent transferases"/>
    <property type="match status" value="1"/>
</dbReference>
<keyword evidence="7" id="KW-1185">Reference proteome</keyword>
<dbReference type="Pfam" id="PF00155">
    <property type="entry name" value="Aminotran_1_2"/>
    <property type="match status" value="1"/>
</dbReference>
<evidence type="ECO:0000256" key="2">
    <source>
        <dbReference type="ARBA" id="ARBA00022898"/>
    </source>
</evidence>
<dbReference type="CDD" id="cd00609">
    <property type="entry name" value="AAT_like"/>
    <property type="match status" value="1"/>
</dbReference>
<evidence type="ECO:0000259" key="3">
    <source>
        <dbReference type="Pfam" id="PF00155"/>
    </source>
</evidence>
<dbReference type="Proteomes" id="UP000230605">
    <property type="component" value="Chromosome 5"/>
</dbReference>
<sequence length="370" mass="41533">MKYKRMPIEIESPEEYGYGNIKFNLSESSITDRTLKSLGLEIPDLTLLYNEHRGNESLRKLVVQDFPNLNSQNVLITAGAAGALFIISTSQLAPTDHLVVVRPNYATNLETPETIGCKITYVDLDFDNSFQIDLHALQSAIKGNTKMVSITSPHNPSGTTLSKSDLNEIVSMTRSRGCLLLVDETYRDIHHGTQIPLAASLDTHVISVSSMSKSFGMPGLRIGWIITQNNTLLENFLAAKEQTSISGSVIDEFIAEQILFRRHEILASTIAEQKERLQMVQDWMQTEDLLEWVKPSGGVVCFPRMKSEPPGGYDAFYERLLVKHHTYVGRGRWFSVSDRYFRLGYGWPSKEELKQGLECISRALREGSGV</sequence>
<dbReference type="InterPro" id="IPR015421">
    <property type="entry name" value="PyrdxlP-dep_Trfase_major"/>
</dbReference>
<evidence type="ECO:0000313" key="5">
    <source>
        <dbReference type="EMBL" id="WPB02657.1"/>
    </source>
</evidence>
<dbReference type="PANTHER" id="PTHR43510">
    <property type="entry name" value="AMINOTRANSFERASE FUNCTION, HYPOTHETICAL (EUROFUNG)"/>
    <property type="match status" value="1"/>
</dbReference>
<proteinExistence type="inferred from homology"/>
<reference evidence="5 7" key="2">
    <citation type="submission" date="2023-09" db="EMBL/GenBank/DDBJ databases">
        <title>Complete-Gapless Cercospora beticola genome.</title>
        <authorList>
            <person name="Wyatt N.A."/>
            <person name="Spanner R.E."/>
            <person name="Bolton M.D."/>
        </authorList>
    </citation>
    <scope>NUCLEOTIDE SEQUENCE [LARGE SCALE GENOMIC DNA]</scope>
    <source>
        <strain evidence="5">Cb09-40</strain>
    </source>
</reference>
<evidence type="ECO:0000256" key="1">
    <source>
        <dbReference type="ARBA" id="ARBA00007441"/>
    </source>
</evidence>
<accession>A0A2G5H847</accession>
<name>A0A2G5H847_CERBT</name>
<dbReference type="Gene3D" id="3.40.640.10">
    <property type="entry name" value="Type I PLP-dependent aspartate aminotransferase-like (Major domain)"/>
    <property type="match status" value="1"/>
</dbReference>
<organism evidence="4 6">
    <name type="scientific">Cercospora beticola</name>
    <name type="common">Sugarbeet leaf spot fungus</name>
    <dbReference type="NCBI Taxonomy" id="122368"/>
    <lineage>
        <taxon>Eukaryota</taxon>
        <taxon>Fungi</taxon>
        <taxon>Dikarya</taxon>
        <taxon>Ascomycota</taxon>
        <taxon>Pezizomycotina</taxon>
        <taxon>Dothideomycetes</taxon>
        <taxon>Dothideomycetidae</taxon>
        <taxon>Mycosphaerellales</taxon>
        <taxon>Mycosphaerellaceae</taxon>
        <taxon>Cercospora</taxon>
    </lineage>
</organism>
<evidence type="ECO:0000313" key="4">
    <source>
        <dbReference type="EMBL" id="PIA88422.1"/>
    </source>
</evidence>